<evidence type="ECO:0000256" key="24">
    <source>
        <dbReference type="PROSITE-ProRule" id="PRU10141"/>
    </source>
</evidence>
<evidence type="ECO:0000256" key="23">
    <source>
        <dbReference type="PROSITE-ProRule" id="PRU00243"/>
    </source>
</evidence>
<dbReference type="GO" id="GO:0030136">
    <property type="term" value="C:clathrin-coated vesicle"/>
    <property type="evidence" value="ECO:0007669"/>
    <property type="project" value="UniProtKB-SubCell"/>
</dbReference>
<evidence type="ECO:0000256" key="7">
    <source>
        <dbReference type="ARBA" id="ARBA00022614"/>
    </source>
</evidence>
<sequence length="1308" mass="143243">MEKPQVSFGASFNFHRFVLVLFVANSVLSQSDDDAEVMRILKRMLNDPIGLKWTDPDVCEWQHVQCNSGKRVISIQIGNQDLHGSLPKELESLTELQRFECPKNGLTGPFPYLSKSLQRLLIHSNAFTSIPLDFFKGMTILQEARIGDNPFAQWSIPESLKDCVSLETFSAENASLVGTIPEFFGSSGPFPGLVSLHLNSNSLEGGLPGSFLGSSIQELVLNGQNSKSKLNGTILVLQNMTSLRKIWLHDNAFTGPIPDLSRHDQLFELSLRDNQLACVVPISLTALPRLKVVNLTNNLLQGPTPTFKPSVSVDMSGINRFCSNVPGEPCSAIVNVLLSIVQPLGCPVKFAENWKGNDPCNGTWIGIVCSGGNISLLNFQNMGLSGTISPTYASLTSVTKLLLADNSLSGLIPRELTSMPLLQELDVSNNHLGGFVPSFREDVVLNTSGNPDIGKPLSPPPGAPTSDSSSQGSNGRKNVTAVIAGIVVGLAALVATMAIVLVKKLKLISKKVIHPRDLDDGKAIKITISNSGSGGGVFGMVIPINVLRKTTDNFSEGKILGKGGFGTVYKGALHDGTEVAVKRMEAGMVVEKGLKEFQSEIAVLTKVRHKHLVALLGYCWEGNERLLVYEYMPQGALSKYLFKWEESGLKPLTWTRRVSIALDVARGVEYLHSLAQQSFIHRDLKPSNILLGDDMRAKVSDFGLVRPAPEGKASIETRLAGTFGYLAPEYAATGRVTTKVDVYSFGVILMELITGRRVLDDSQPDEYFHLVTWFRQMAPNKDTFLNIIDPTIAVADDDAETLSSITTVSELAGHCCASDPHQRPDIGYAVSVLSPLVQAWKPSEKSDSNNDSGSGSDEFGMEDLEMSLPQALKKWQSMEERSTVVEGYGSSSSSLVIDVTNEGNDRNTQTRLRQVCISLKERGRVSYAKIASSSAAGFSDVNLILIKATTPDDAPLQEKYIHALLNLFSVSPPSSLHSFSLAFTRRFGTTRSWRVALKCLLLLHRLLRSVPDRGPFRSELLRSRSNGLLSLRPCRFRDESSPSFSMECTVFIRSYALLLDECLDCVFSGLESPEDQAENKEEREISEILEVLPQVQDLVDRVIGCAPTGGVLLPRSVVVGFAMRYIIRESFVFYAKFRRDMVVVLDNLLQMPYENCVAAFAIYKKAATQTNQLVELYDWCDAKGLCGLCDEFPLVDRIPQLQIQALENFLKGMWGELTESSSSSSATTAAVSSASVVAVGGGDMVEKEKPLIDVDEEDSWETLLESSISFSHAYGHGSGRDDEGYGRQEDASWKMQVYNKPTGYNPFC</sequence>
<evidence type="ECO:0000256" key="13">
    <source>
        <dbReference type="ARBA" id="ARBA00022777"/>
    </source>
</evidence>
<dbReference type="GO" id="GO:0005794">
    <property type="term" value="C:Golgi apparatus"/>
    <property type="evidence" value="ECO:0007669"/>
    <property type="project" value="UniProtKB-SubCell"/>
</dbReference>
<keyword evidence="12 24" id="KW-0547">Nucleotide-binding</keyword>
<dbReference type="GO" id="GO:0030276">
    <property type="term" value="F:clathrin binding"/>
    <property type="evidence" value="ECO:0007669"/>
    <property type="project" value="InterPro"/>
</dbReference>
<feature type="domain" description="ENTH" evidence="28">
    <location>
        <begin position="933"/>
        <end position="1073"/>
    </location>
</feature>
<dbReference type="FunFam" id="1.20.58.150:FF:000005">
    <property type="entry name" value="putative clathrin assembly protein At2g25430"/>
    <property type="match status" value="1"/>
</dbReference>
<comment type="caution">
    <text evidence="29">The sequence shown here is derived from an EMBL/GenBank/DDBJ whole genome shotgun (WGS) entry which is preliminary data.</text>
</comment>
<evidence type="ECO:0000256" key="18">
    <source>
        <dbReference type="ARBA" id="ARBA00023170"/>
    </source>
</evidence>
<dbReference type="CDD" id="cd14066">
    <property type="entry name" value="STKc_IRAK"/>
    <property type="match status" value="1"/>
</dbReference>
<evidence type="ECO:0000256" key="15">
    <source>
        <dbReference type="ARBA" id="ARBA00022989"/>
    </source>
</evidence>
<keyword evidence="8" id="KW-0808">Transferase</keyword>
<evidence type="ECO:0000256" key="20">
    <source>
        <dbReference type="ARBA" id="ARBA00023329"/>
    </source>
</evidence>
<feature type="region of interest" description="Disordered" evidence="25">
    <location>
        <begin position="841"/>
        <end position="860"/>
    </location>
</feature>
<keyword evidence="20" id="KW-0968">Cytoplasmic vesicle</keyword>
<dbReference type="Gene3D" id="1.10.510.10">
    <property type="entry name" value="Transferase(Phosphotransferase) domain 1"/>
    <property type="match status" value="1"/>
</dbReference>
<evidence type="ECO:0000256" key="22">
    <source>
        <dbReference type="ARBA" id="ARBA00048679"/>
    </source>
</evidence>
<evidence type="ECO:0000313" key="29">
    <source>
        <dbReference type="EMBL" id="KAF7827609.1"/>
    </source>
</evidence>
<dbReference type="SUPFAM" id="SSF56112">
    <property type="entry name" value="Protein kinase-like (PK-like)"/>
    <property type="match status" value="1"/>
</dbReference>
<evidence type="ECO:0000259" key="27">
    <source>
        <dbReference type="PROSITE" id="PS50011"/>
    </source>
</evidence>
<evidence type="ECO:0000259" key="28">
    <source>
        <dbReference type="PROSITE" id="PS50942"/>
    </source>
</evidence>
<keyword evidence="6" id="KW-0723">Serine/threonine-protein kinase</keyword>
<evidence type="ECO:0000256" key="9">
    <source>
        <dbReference type="ARBA" id="ARBA00022692"/>
    </source>
</evidence>
<evidence type="ECO:0000256" key="16">
    <source>
        <dbReference type="ARBA" id="ARBA00023034"/>
    </source>
</evidence>
<comment type="catalytic activity">
    <reaction evidence="21">
        <text>L-threonyl-[protein] + ATP = O-phospho-L-threonyl-[protein] + ADP + H(+)</text>
        <dbReference type="Rhea" id="RHEA:46608"/>
        <dbReference type="Rhea" id="RHEA-COMP:11060"/>
        <dbReference type="Rhea" id="RHEA-COMP:11605"/>
        <dbReference type="ChEBI" id="CHEBI:15378"/>
        <dbReference type="ChEBI" id="CHEBI:30013"/>
        <dbReference type="ChEBI" id="CHEBI:30616"/>
        <dbReference type="ChEBI" id="CHEBI:61977"/>
        <dbReference type="ChEBI" id="CHEBI:456216"/>
        <dbReference type="EC" id="2.7.11.1"/>
    </reaction>
</comment>
<dbReference type="Pfam" id="PF07651">
    <property type="entry name" value="ANTH"/>
    <property type="match status" value="1"/>
</dbReference>
<dbReference type="Pfam" id="PF00560">
    <property type="entry name" value="LRR_1"/>
    <property type="match status" value="1"/>
</dbReference>
<dbReference type="PANTHER" id="PTHR47986:SF27">
    <property type="entry name" value="LRR RECEPTOR-LIKE KINASE"/>
    <property type="match status" value="1"/>
</dbReference>
<keyword evidence="19" id="KW-0325">Glycoprotein</keyword>
<organism evidence="29 30">
    <name type="scientific">Senna tora</name>
    <dbReference type="NCBI Taxonomy" id="362788"/>
    <lineage>
        <taxon>Eukaryota</taxon>
        <taxon>Viridiplantae</taxon>
        <taxon>Streptophyta</taxon>
        <taxon>Embryophyta</taxon>
        <taxon>Tracheophyta</taxon>
        <taxon>Spermatophyta</taxon>
        <taxon>Magnoliopsida</taxon>
        <taxon>eudicotyledons</taxon>
        <taxon>Gunneridae</taxon>
        <taxon>Pentapetalae</taxon>
        <taxon>rosids</taxon>
        <taxon>fabids</taxon>
        <taxon>Fabales</taxon>
        <taxon>Fabaceae</taxon>
        <taxon>Caesalpinioideae</taxon>
        <taxon>Cassia clade</taxon>
        <taxon>Senna</taxon>
    </lineage>
</organism>
<evidence type="ECO:0000256" key="21">
    <source>
        <dbReference type="ARBA" id="ARBA00047899"/>
    </source>
</evidence>
<keyword evidence="13 29" id="KW-0418">Kinase</keyword>
<comment type="subcellular location">
    <subcellularLocation>
        <location evidence="1">Cytoplasmic vesicle</location>
        <location evidence="1">Clathrin-coated vesicle</location>
    </subcellularLocation>
    <subcellularLocation>
        <location evidence="3">Golgi apparatus</location>
    </subcellularLocation>
    <subcellularLocation>
        <location evidence="2">Membrane</location>
        <topology evidence="2">Single-pass membrane protein</topology>
    </subcellularLocation>
</comment>
<feature type="region of interest" description="Disordered" evidence="25">
    <location>
        <begin position="450"/>
        <end position="474"/>
    </location>
</feature>
<comment type="catalytic activity">
    <reaction evidence="22">
        <text>L-seryl-[protein] + ATP = O-phospho-L-seryl-[protein] + ADP + H(+)</text>
        <dbReference type="Rhea" id="RHEA:17989"/>
        <dbReference type="Rhea" id="RHEA-COMP:9863"/>
        <dbReference type="Rhea" id="RHEA-COMP:11604"/>
        <dbReference type="ChEBI" id="CHEBI:15378"/>
        <dbReference type="ChEBI" id="CHEBI:29999"/>
        <dbReference type="ChEBI" id="CHEBI:30616"/>
        <dbReference type="ChEBI" id="CHEBI:83421"/>
        <dbReference type="ChEBI" id="CHEBI:456216"/>
        <dbReference type="EC" id="2.7.11.1"/>
    </reaction>
</comment>
<dbReference type="InterPro" id="IPR013210">
    <property type="entry name" value="LRR_N_plant-typ"/>
</dbReference>
<feature type="signal peptide" evidence="26">
    <location>
        <begin position="1"/>
        <end position="29"/>
    </location>
</feature>
<dbReference type="SUPFAM" id="SSF48464">
    <property type="entry name" value="ENTH/VHS domain"/>
    <property type="match status" value="1"/>
</dbReference>
<keyword evidence="10 26" id="KW-0732">Signal</keyword>
<keyword evidence="11" id="KW-0677">Repeat</keyword>
<gene>
    <name evidence="29" type="ORF">G2W53_018773</name>
</gene>
<dbReference type="Gene3D" id="1.20.58.150">
    <property type="entry name" value="ANTH domain"/>
    <property type="match status" value="1"/>
</dbReference>
<feature type="binding site" evidence="24">
    <location>
        <position position="582"/>
    </location>
    <ligand>
        <name>ATP</name>
        <dbReference type="ChEBI" id="CHEBI:30616"/>
    </ligand>
</feature>
<reference evidence="29" key="1">
    <citation type="submission" date="2020-09" db="EMBL/GenBank/DDBJ databases">
        <title>Genome-Enabled Discovery of Anthraquinone Biosynthesis in Senna tora.</title>
        <authorList>
            <person name="Kang S.-H."/>
            <person name="Pandey R.P."/>
            <person name="Lee C.-M."/>
            <person name="Sim J.-S."/>
            <person name="Jeong J.-T."/>
            <person name="Choi B.-S."/>
            <person name="Jung M."/>
            <person name="Ginzburg D."/>
            <person name="Zhao K."/>
            <person name="Won S.Y."/>
            <person name="Oh T.-J."/>
            <person name="Yu Y."/>
            <person name="Kim N.-H."/>
            <person name="Lee O.R."/>
            <person name="Lee T.-H."/>
            <person name="Bashyal P."/>
            <person name="Kim T.-S."/>
            <person name="Lee W.-H."/>
            <person name="Kawkins C."/>
            <person name="Kim C.-K."/>
            <person name="Kim J.S."/>
            <person name="Ahn B.O."/>
            <person name="Rhee S.Y."/>
            <person name="Sohng J.K."/>
        </authorList>
    </citation>
    <scope>NUCLEOTIDE SEQUENCE</scope>
    <source>
        <tissue evidence="29">Leaf</tissue>
    </source>
</reference>
<dbReference type="PROSITE" id="PS50011">
    <property type="entry name" value="PROTEIN_KINASE_DOM"/>
    <property type="match status" value="1"/>
</dbReference>
<comment type="similarity">
    <text evidence="4">Belongs to the protein kinase superfamily. Ser/Thr protein kinase family.</text>
</comment>
<dbReference type="InterPro" id="IPR014712">
    <property type="entry name" value="ANTH_dom_sf"/>
</dbReference>
<feature type="domain" description="Protein kinase" evidence="27">
    <location>
        <begin position="554"/>
        <end position="837"/>
    </location>
</feature>
<feature type="compositionally biased region" description="Polar residues" evidence="25">
    <location>
        <begin position="465"/>
        <end position="474"/>
    </location>
</feature>
<dbReference type="EC" id="2.7.11.1" evidence="5"/>
<dbReference type="InterPro" id="IPR011009">
    <property type="entry name" value="Kinase-like_dom_sf"/>
</dbReference>
<evidence type="ECO:0000256" key="6">
    <source>
        <dbReference type="ARBA" id="ARBA00022527"/>
    </source>
</evidence>
<name>A0A834U132_9FABA</name>
<dbReference type="Proteomes" id="UP000634136">
    <property type="component" value="Unassembled WGS sequence"/>
</dbReference>
<protein>
    <recommendedName>
        <fullName evidence="5">non-specific serine/threonine protein kinase</fullName>
        <ecNumber evidence="5">2.7.11.1</ecNumber>
    </recommendedName>
</protein>
<dbReference type="InterPro" id="IPR032675">
    <property type="entry name" value="LRR_dom_sf"/>
</dbReference>
<dbReference type="Pfam" id="PF00069">
    <property type="entry name" value="Pkinase"/>
    <property type="match status" value="1"/>
</dbReference>
<feature type="chain" id="PRO_5032659734" description="non-specific serine/threonine protein kinase" evidence="26">
    <location>
        <begin position="30"/>
        <end position="1308"/>
    </location>
</feature>
<dbReference type="GO" id="GO:0004674">
    <property type="term" value="F:protein serine/threonine kinase activity"/>
    <property type="evidence" value="ECO:0007669"/>
    <property type="project" value="UniProtKB-KW"/>
</dbReference>
<dbReference type="InterPro" id="IPR008942">
    <property type="entry name" value="ENTH_VHS"/>
</dbReference>
<evidence type="ECO:0000256" key="4">
    <source>
        <dbReference type="ARBA" id="ARBA00008684"/>
    </source>
</evidence>
<comment type="caution">
    <text evidence="23">Lacks conserved residue(s) required for the propagation of feature annotation.</text>
</comment>
<dbReference type="PANTHER" id="PTHR47986">
    <property type="entry name" value="OSJNBA0070M12.3 PROTEIN"/>
    <property type="match status" value="1"/>
</dbReference>
<evidence type="ECO:0000256" key="26">
    <source>
        <dbReference type="SAM" id="SignalP"/>
    </source>
</evidence>
<keyword evidence="7" id="KW-0433">Leucine-rich repeat</keyword>
<dbReference type="GO" id="GO:0048268">
    <property type="term" value="P:clathrin coat assembly"/>
    <property type="evidence" value="ECO:0007669"/>
    <property type="project" value="InterPro"/>
</dbReference>
<dbReference type="FunFam" id="1.10.510.10:FF:000198">
    <property type="entry name" value="receptor protein kinase TMK1"/>
    <property type="match status" value="1"/>
</dbReference>
<dbReference type="InterPro" id="IPR013809">
    <property type="entry name" value="ENTH"/>
</dbReference>
<dbReference type="Gene3D" id="3.30.200.20">
    <property type="entry name" value="Phosphorylase Kinase, domain 1"/>
    <property type="match status" value="1"/>
</dbReference>
<dbReference type="PROSITE" id="PS00107">
    <property type="entry name" value="PROTEIN_KINASE_ATP"/>
    <property type="match status" value="1"/>
</dbReference>
<dbReference type="Pfam" id="PF08263">
    <property type="entry name" value="LRRNT_2"/>
    <property type="match status" value="2"/>
</dbReference>
<dbReference type="SMART" id="SM00220">
    <property type="entry name" value="S_TKc"/>
    <property type="match status" value="1"/>
</dbReference>
<dbReference type="InterPro" id="IPR017441">
    <property type="entry name" value="Protein_kinase_ATP_BS"/>
</dbReference>
<dbReference type="PROSITE" id="PS00108">
    <property type="entry name" value="PROTEIN_KINASE_ST"/>
    <property type="match status" value="1"/>
</dbReference>
<evidence type="ECO:0000256" key="19">
    <source>
        <dbReference type="ARBA" id="ARBA00023180"/>
    </source>
</evidence>
<dbReference type="EMBL" id="JAAIUW010000006">
    <property type="protein sequence ID" value="KAF7827609.1"/>
    <property type="molecule type" value="Genomic_DNA"/>
</dbReference>
<dbReference type="InterPro" id="IPR052422">
    <property type="entry name" value="Auxin_Ser/Thr_Kinase"/>
</dbReference>
<dbReference type="GO" id="GO:0016020">
    <property type="term" value="C:membrane"/>
    <property type="evidence" value="ECO:0007669"/>
    <property type="project" value="UniProtKB-SubCell"/>
</dbReference>
<dbReference type="Gene3D" id="3.80.10.10">
    <property type="entry name" value="Ribonuclease Inhibitor"/>
    <property type="match status" value="2"/>
</dbReference>
<evidence type="ECO:0000256" key="1">
    <source>
        <dbReference type="ARBA" id="ARBA00004132"/>
    </source>
</evidence>
<evidence type="ECO:0000256" key="5">
    <source>
        <dbReference type="ARBA" id="ARBA00012513"/>
    </source>
</evidence>
<dbReference type="InterPro" id="IPR008271">
    <property type="entry name" value="Ser/Thr_kinase_AS"/>
</dbReference>
<proteinExistence type="inferred from homology"/>
<keyword evidence="17 23" id="KW-0472">Membrane</keyword>
<dbReference type="SUPFAM" id="SSF89009">
    <property type="entry name" value="GAT-like domain"/>
    <property type="match status" value="1"/>
</dbReference>
<dbReference type="SMART" id="SM00273">
    <property type="entry name" value="ENTH"/>
    <property type="match status" value="1"/>
</dbReference>
<keyword evidence="15 23" id="KW-1133">Transmembrane helix</keyword>
<dbReference type="FunFam" id="3.30.200.20:FF:000039">
    <property type="entry name" value="receptor-like protein kinase FERONIA"/>
    <property type="match status" value="1"/>
</dbReference>
<evidence type="ECO:0000313" key="30">
    <source>
        <dbReference type="Proteomes" id="UP000634136"/>
    </source>
</evidence>
<evidence type="ECO:0000256" key="14">
    <source>
        <dbReference type="ARBA" id="ARBA00022840"/>
    </source>
</evidence>
<evidence type="ECO:0000256" key="3">
    <source>
        <dbReference type="ARBA" id="ARBA00004555"/>
    </source>
</evidence>
<keyword evidence="9 23" id="KW-0812">Transmembrane</keyword>
<dbReference type="PROSITE" id="PS50942">
    <property type="entry name" value="ENTH"/>
    <property type="match status" value="1"/>
</dbReference>
<keyword evidence="30" id="KW-1185">Reference proteome</keyword>
<evidence type="ECO:0000256" key="12">
    <source>
        <dbReference type="ARBA" id="ARBA00022741"/>
    </source>
</evidence>
<dbReference type="GO" id="GO:0005545">
    <property type="term" value="F:1-phosphatidylinositol binding"/>
    <property type="evidence" value="ECO:0007669"/>
    <property type="project" value="InterPro"/>
</dbReference>
<evidence type="ECO:0000256" key="17">
    <source>
        <dbReference type="ARBA" id="ARBA00023136"/>
    </source>
</evidence>
<accession>A0A834U132</accession>
<dbReference type="InterPro" id="IPR011417">
    <property type="entry name" value="ANTH_dom"/>
</dbReference>
<keyword evidence="16" id="KW-0333">Golgi apparatus</keyword>
<evidence type="ECO:0000256" key="10">
    <source>
        <dbReference type="ARBA" id="ARBA00022729"/>
    </source>
</evidence>
<keyword evidence="14 24" id="KW-0067">ATP-binding</keyword>
<evidence type="ECO:0000256" key="2">
    <source>
        <dbReference type="ARBA" id="ARBA00004167"/>
    </source>
</evidence>
<dbReference type="FunFam" id="3.80.10.10:FF:000190">
    <property type="entry name" value="Receptor-like kinase TMK4"/>
    <property type="match status" value="1"/>
</dbReference>
<dbReference type="GO" id="GO:0005524">
    <property type="term" value="F:ATP binding"/>
    <property type="evidence" value="ECO:0007669"/>
    <property type="project" value="UniProtKB-UniRule"/>
</dbReference>
<dbReference type="Gene3D" id="1.25.40.90">
    <property type="match status" value="1"/>
</dbReference>
<feature type="transmembrane region" description="Helical" evidence="23">
    <location>
        <begin position="479"/>
        <end position="502"/>
    </location>
</feature>
<keyword evidence="18 29" id="KW-0675">Receptor</keyword>
<dbReference type="InterPro" id="IPR000719">
    <property type="entry name" value="Prot_kinase_dom"/>
</dbReference>
<dbReference type="SUPFAM" id="SSF52058">
    <property type="entry name" value="L domain-like"/>
    <property type="match status" value="2"/>
</dbReference>
<dbReference type="FunFam" id="3.80.10.10:FF:000129">
    <property type="entry name" value="Leucine-rich repeat receptor-like kinase"/>
    <property type="match status" value="1"/>
</dbReference>
<dbReference type="OrthoDB" id="1607253at2759"/>
<evidence type="ECO:0000256" key="8">
    <source>
        <dbReference type="ARBA" id="ARBA00022679"/>
    </source>
</evidence>
<dbReference type="InterPro" id="IPR001611">
    <property type="entry name" value="Leu-rich_rpt"/>
</dbReference>
<evidence type="ECO:0000256" key="25">
    <source>
        <dbReference type="SAM" id="MobiDB-lite"/>
    </source>
</evidence>
<evidence type="ECO:0000256" key="11">
    <source>
        <dbReference type="ARBA" id="ARBA00022737"/>
    </source>
</evidence>